<protein>
    <recommendedName>
        <fullName evidence="1">Swt1-like HEPN domain-containing protein</fullName>
    </recommendedName>
</protein>
<name>A0A941I8B1_9BURK</name>
<evidence type="ECO:0000259" key="1">
    <source>
        <dbReference type="Pfam" id="PF18731"/>
    </source>
</evidence>
<feature type="domain" description="Swt1-like HEPN" evidence="1">
    <location>
        <begin position="271"/>
        <end position="398"/>
    </location>
</feature>
<accession>A0A941I8B1</accession>
<reference evidence="2" key="1">
    <citation type="submission" date="2021-04" db="EMBL/GenBank/DDBJ databases">
        <title>novel species isolated from subtropical streams in China.</title>
        <authorList>
            <person name="Lu H."/>
        </authorList>
    </citation>
    <scope>NUCLEOTIDE SEQUENCE</scope>
    <source>
        <strain evidence="2">LFS511W</strain>
    </source>
</reference>
<gene>
    <name evidence="2" type="ORF">KDM89_11030</name>
</gene>
<dbReference type="Proteomes" id="UP000680067">
    <property type="component" value="Unassembled WGS sequence"/>
</dbReference>
<dbReference type="AlphaFoldDB" id="A0A941I8B1"/>
<keyword evidence="3" id="KW-1185">Reference proteome</keyword>
<sequence>MSGTIKKILEEQEKFRNLIKPHDQLTQSFKSIQDPISVSTAYKAIQKIEDWQKLLSSVSNSFSIKNEMDNIERQRQLLLGPIEEMRRLGFIDGNTPFQSEIDKILEDQARFRQQFRLPQPLELSAFAHIAMASDLTHTVMATEEKLKECFAEIRSPWVQIEEVNKSVVALSELVSIGRGIDIYPAYDQSLVCKLRSEFGDWRDVTMPPPEVLTNPILRTEFYRGQGFNFDLTHFTSPAFYESLRVGGLVSDDQSESLDDDGFGRNKEAHEVLHRFENAVRRFIEKVMREEFGPNWIVQRLPSGMYDSWQEKKQKAIKAGKPEFPLIDYADFTDYKAIIEKNENWNQVFKGIFGRKGDVQESFQRLFPIRISYAHARPITLEDALLLRVETKRILKAIGVVK</sequence>
<comment type="caution">
    <text evidence="2">The sequence shown here is derived from an EMBL/GenBank/DDBJ whole genome shotgun (WGS) entry which is preliminary data.</text>
</comment>
<dbReference type="RefSeq" id="WP_212687984.1">
    <property type="nucleotide sequence ID" value="NZ_JAGSPN010000007.1"/>
</dbReference>
<organism evidence="2 3">
    <name type="scientific">Undibacterium luofuense</name>
    <dbReference type="NCBI Taxonomy" id="2828733"/>
    <lineage>
        <taxon>Bacteria</taxon>
        <taxon>Pseudomonadati</taxon>
        <taxon>Pseudomonadota</taxon>
        <taxon>Betaproteobacteria</taxon>
        <taxon>Burkholderiales</taxon>
        <taxon>Oxalobacteraceae</taxon>
        <taxon>Undibacterium</taxon>
    </lineage>
</organism>
<dbReference type="InterPro" id="IPR041650">
    <property type="entry name" value="HEPN_Swt1"/>
</dbReference>
<evidence type="ECO:0000313" key="3">
    <source>
        <dbReference type="Proteomes" id="UP000680067"/>
    </source>
</evidence>
<dbReference type="Pfam" id="PF18731">
    <property type="entry name" value="HEPN_Swt1"/>
    <property type="match status" value="1"/>
</dbReference>
<evidence type="ECO:0000313" key="2">
    <source>
        <dbReference type="EMBL" id="MBR7782678.1"/>
    </source>
</evidence>
<dbReference type="EMBL" id="JAGSPN010000007">
    <property type="protein sequence ID" value="MBR7782678.1"/>
    <property type="molecule type" value="Genomic_DNA"/>
</dbReference>
<proteinExistence type="predicted"/>